<keyword evidence="3" id="KW-0378">Hydrolase</keyword>
<name>A0ABP6QMJ6_9ACTN</name>
<keyword evidence="3" id="KW-0255">Endonuclease</keyword>
<keyword evidence="1" id="KW-0472">Membrane</keyword>
<reference evidence="4" key="1">
    <citation type="journal article" date="2019" name="Int. J. Syst. Evol. Microbiol.">
        <title>The Global Catalogue of Microorganisms (GCM) 10K type strain sequencing project: providing services to taxonomists for standard genome sequencing and annotation.</title>
        <authorList>
            <consortium name="The Broad Institute Genomics Platform"/>
            <consortium name="The Broad Institute Genome Sequencing Center for Infectious Disease"/>
            <person name="Wu L."/>
            <person name="Ma J."/>
        </authorList>
    </citation>
    <scope>NUCLEOTIDE SEQUENCE [LARGE SCALE GENOMIC DNA]</scope>
    <source>
        <strain evidence="4">JCM 9377</strain>
    </source>
</reference>
<feature type="transmembrane region" description="Helical" evidence="1">
    <location>
        <begin position="100"/>
        <end position="119"/>
    </location>
</feature>
<evidence type="ECO:0000313" key="3">
    <source>
        <dbReference type="EMBL" id="GAA3239459.1"/>
    </source>
</evidence>
<gene>
    <name evidence="3" type="ORF">GCM10010468_75660</name>
</gene>
<proteinExistence type="predicted"/>
<organism evidence="3 4">
    <name type="scientific">Actinocorallia longicatena</name>
    <dbReference type="NCBI Taxonomy" id="111803"/>
    <lineage>
        <taxon>Bacteria</taxon>
        <taxon>Bacillati</taxon>
        <taxon>Actinomycetota</taxon>
        <taxon>Actinomycetes</taxon>
        <taxon>Streptosporangiales</taxon>
        <taxon>Thermomonosporaceae</taxon>
        <taxon>Actinocorallia</taxon>
    </lineage>
</organism>
<accession>A0ABP6QMJ6</accession>
<dbReference type="Pfam" id="PF03372">
    <property type="entry name" value="Exo_endo_phos"/>
    <property type="match status" value="1"/>
</dbReference>
<keyword evidence="1" id="KW-1133">Transmembrane helix</keyword>
<dbReference type="SUPFAM" id="SSF56219">
    <property type="entry name" value="DNase I-like"/>
    <property type="match status" value="1"/>
</dbReference>
<sequence length="347" mass="37312">MARKYRWRNGRNSGGPPIVLTCVSIEAVTEPLRERRLVRGLVWGATALWGAWALGRLTGADRIPFLDALTIPLVSLTPYMAAFSPVPVAAALVSRNRRAALTAGAVVIAFGFAVLPRAIADDQPPAHGPALKVMSANLMFGRASYPEVVELVRAERVDVLSVQEFTPDARNGLAEAGLHALLPYEVVDARWGAEGSGVYSRHPLTALPPLPGTVMALPRASLTLDGRTVEITAVHPLPPINGPQRADWDHVLRTLPRPSKGVTSILAGDFNATLDHARLRSLLHSGYRDAADTRGKGLTPSWGVTMFGPPLTLDHILVPENVAVRSYRVTPLEGTDHRPVITALTLP</sequence>
<feature type="transmembrane region" description="Helical" evidence="1">
    <location>
        <begin position="40"/>
        <end position="57"/>
    </location>
</feature>
<dbReference type="GO" id="GO:0004519">
    <property type="term" value="F:endonuclease activity"/>
    <property type="evidence" value="ECO:0007669"/>
    <property type="project" value="UniProtKB-KW"/>
</dbReference>
<keyword evidence="1" id="KW-0812">Transmembrane</keyword>
<keyword evidence="3" id="KW-0540">Nuclease</keyword>
<feature type="domain" description="Endonuclease/exonuclease/phosphatase" evidence="2">
    <location>
        <begin position="134"/>
        <end position="337"/>
    </location>
</feature>
<comment type="caution">
    <text evidence="3">The sequence shown here is derived from an EMBL/GenBank/DDBJ whole genome shotgun (WGS) entry which is preliminary data.</text>
</comment>
<dbReference type="InterPro" id="IPR005135">
    <property type="entry name" value="Endo/exonuclease/phosphatase"/>
</dbReference>
<dbReference type="EMBL" id="BAAAUV010000038">
    <property type="protein sequence ID" value="GAA3239459.1"/>
    <property type="molecule type" value="Genomic_DNA"/>
</dbReference>
<keyword evidence="4" id="KW-1185">Reference proteome</keyword>
<feature type="transmembrane region" description="Helical" evidence="1">
    <location>
        <begin position="69"/>
        <end position="93"/>
    </location>
</feature>
<protein>
    <submittedName>
        <fullName evidence="3">Endonuclease/exonuclease/phosphatase family protein</fullName>
    </submittedName>
</protein>
<dbReference type="InterPro" id="IPR036691">
    <property type="entry name" value="Endo/exonu/phosph_ase_sf"/>
</dbReference>
<evidence type="ECO:0000256" key="1">
    <source>
        <dbReference type="SAM" id="Phobius"/>
    </source>
</evidence>
<dbReference type="Gene3D" id="3.60.10.10">
    <property type="entry name" value="Endonuclease/exonuclease/phosphatase"/>
    <property type="match status" value="1"/>
</dbReference>
<evidence type="ECO:0000259" key="2">
    <source>
        <dbReference type="Pfam" id="PF03372"/>
    </source>
</evidence>
<dbReference type="Proteomes" id="UP001501237">
    <property type="component" value="Unassembled WGS sequence"/>
</dbReference>
<evidence type="ECO:0000313" key="4">
    <source>
        <dbReference type="Proteomes" id="UP001501237"/>
    </source>
</evidence>